<evidence type="ECO:0000259" key="3">
    <source>
        <dbReference type="PROSITE" id="PS50043"/>
    </source>
</evidence>
<organism evidence="4 5">
    <name type="scientific">Microbacterium kyungheense</name>
    <dbReference type="NCBI Taxonomy" id="1263636"/>
    <lineage>
        <taxon>Bacteria</taxon>
        <taxon>Bacillati</taxon>
        <taxon>Actinomycetota</taxon>
        <taxon>Actinomycetes</taxon>
        <taxon>Micrococcales</taxon>
        <taxon>Microbacteriaceae</taxon>
        <taxon>Microbacterium</taxon>
    </lineage>
</organism>
<dbReference type="Gene3D" id="1.10.10.10">
    <property type="entry name" value="Winged helix-like DNA-binding domain superfamily/Winged helix DNA-binding domain"/>
    <property type="match status" value="1"/>
</dbReference>
<dbReference type="PRINTS" id="PR00038">
    <property type="entry name" value="HTHLUXR"/>
</dbReference>
<dbReference type="Gene3D" id="3.40.50.300">
    <property type="entry name" value="P-loop containing nucleotide triphosphate hydrolases"/>
    <property type="match status" value="1"/>
</dbReference>
<dbReference type="SUPFAM" id="SSF46894">
    <property type="entry name" value="C-terminal effector domain of the bipartite response regulators"/>
    <property type="match status" value="1"/>
</dbReference>
<dbReference type="Proteomes" id="UP000320235">
    <property type="component" value="Unassembled WGS sequence"/>
</dbReference>
<dbReference type="GO" id="GO:0005737">
    <property type="term" value="C:cytoplasm"/>
    <property type="evidence" value="ECO:0007669"/>
    <property type="project" value="TreeGrafter"/>
</dbReference>
<dbReference type="Pfam" id="PF00196">
    <property type="entry name" value="GerE"/>
    <property type="match status" value="1"/>
</dbReference>
<name>A0A543FKA2_9MICO</name>
<accession>A0A543FKA2</accession>
<dbReference type="InterPro" id="IPR000792">
    <property type="entry name" value="Tscrpt_reg_LuxR_C"/>
</dbReference>
<dbReference type="InterPro" id="IPR041664">
    <property type="entry name" value="AAA_16"/>
</dbReference>
<keyword evidence="5" id="KW-1185">Reference proteome</keyword>
<dbReference type="CDD" id="cd06170">
    <property type="entry name" value="LuxR_C_like"/>
    <property type="match status" value="1"/>
</dbReference>
<dbReference type="InterPro" id="IPR011990">
    <property type="entry name" value="TPR-like_helical_dom_sf"/>
</dbReference>
<dbReference type="PANTHER" id="PTHR16305:SF35">
    <property type="entry name" value="TRANSCRIPTIONAL ACTIVATOR DOMAIN"/>
    <property type="match status" value="1"/>
</dbReference>
<dbReference type="InterPro" id="IPR036388">
    <property type="entry name" value="WH-like_DNA-bd_sf"/>
</dbReference>
<dbReference type="GO" id="GO:0005524">
    <property type="term" value="F:ATP binding"/>
    <property type="evidence" value="ECO:0007669"/>
    <property type="project" value="UniProtKB-KW"/>
</dbReference>
<dbReference type="PANTHER" id="PTHR16305">
    <property type="entry name" value="TESTICULAR SOLUBLE ADENYLYL CYCLASE"/>
    <property type="match status" value="1"/>
</dbReference>
<evidence type="ECO:0000313" key="5">
    <source>
        <dbReference type="Proteomes" id="UP000320235"/>
    </source>
</evidence>
<dbReference type="GO" id="GO:0006355">
    <property type="term" value="P:regulation of DNA-templated transcription"/>
    <property type="evidence" value="ECO:0007669"/>
    <property type="project" value="InterPro"/>
</dbReference>
<dbReference type="SMART" id="SM00421">
    <property type="entry name" value="HTH_LUXR"/>
    <property type="match status" value="1"/>
</dbReference>
<dbReference type="InterPro" id="IPR027417">
    <property type="entry name" value="P-loop_NTPase"/>
</dbReference>
<evidence type="ECO:0000313" key="4">
    <source>
        <dbReference type="EMBL" id="TQM34303.1"/>
    </source>
</evidence>
<gene>
    <name evidence="4" type="ORF">FB391_0590</name>
</gene>
<dbReference type="Pfam" id="PF13191">
    <property type="entry name" value="AAA_16"/>
    <property type="match status" value="1"/>
</dbReference>
<dbReference type="SUPFAM" id="SSF52540">
    <property type="entry name" value="P-loop containing nucleoside triphosphate hydrolases"/>
    <property type="match status" value="1"/>
</dbReference>
<keyword evidence="1" id="KW-0547">Nucleotide-binding</keyword>
<dbReference type="EMBL" id="VFPE01000001">
    <property type="protein sequence ID" value="TQM34303.1"/>
    <property type="molecule type" value="Genomic_DNA"/>
</dbReference>
<dbReference type="AlphaFoldDB" id="A0A543FKA2"/>
<dbReference type="SUPFAM" id="SSF48452">
    <property type="entry name" value="TPR-like"/>
    <property type="match status" value="1"/>
</dbReference>
<keyword evidence="2" id="KW-0067">ATP-binding</keyword>
<dbReference type="InterPro" id="IPR016032">
    <property type="entry name" value="Sig_transdc_resp-reg_C-effctor"/>
</dbReference>
<dbReference type="PROSITE" id="PS50043">
    <property type="entry name" value="HTH_LUXR_2"/>
    <property type="match status" value="1"/>
</dbReference>
<dbReference type="GO" id="GO:0003677">
    <property type="term" value="F:DNA binding"/>
    <property type="evidence" value="ECO:0007669"/>
    <property type="project" value="InterPro"/>
</dbReference>
<sequence>MTMPALSSSPRMVGRQSELAALIEAFDDGASGMPRTVVVRGEAGVGKTRLVQEFLSLVARDPLGAAPSDGPVVAFGQCVDLGPIGAPFGPIRRVLRDLHAVVGTDALREAAGSAAAIASLAALVPGISAEHPDAEEPAGEFAEAIEVLLEQLSQRRHLVVVLEDLQWADAATMALLKTLASTLRGRRLTIVATYRSDDIDRFHPLRPVLAELDRTRSVVRVEVRPLTGDEVAEQVAQLAAGLDPRMIESLTERSGGIPFLVEELVDVGDRALPDTLRDLVLARYARLGDDAQHVVRTMAAGGMHVEHDVLAAVAPLDDAGLDSAVREAIDTRVILADGAGYTFRHALTREAVEGEMLPSERVRVHRHYAEHLAAHRGDSPEDGSAVAEHWLAARDLPAAFDATVEALRHSRTRFSPATRAKLAERLTELWDQVPDASARAGVTLPALHLDAAQAWHDLGDAERALRSANEGLAVCPDDAVVRAALLRQRYVESFNLENRDRTEDIEQAVALLEGVDEVPARILLSRTLTNLAHGEHGEAAAAYAARAIALAEEVGDAEALAVALTVEAWRIAGDEDDEPGAVAPLKRAVTLPVDPPLRAYAGGALTDMLLRIGRFHEASVVGTQHYDDVARAGIERGSGASIAHPLSFALFAAGRPAEALAASQRALRLFGPHGKASVYRLLASHYDWDDRADERAEMLAAERATIDEAMRENPGKSRWWTIERAEALLGPRGPHDRAAARELLPEVVAAAEDEDRSPAVRRYGMATAALLALGVDADAAVHTRIRAAIAAAPEHDAAQAYAAFAAAALADAEEAPAAERVARWRAVAAAIEHDLMPVWHFHQARCRLATALIAAGDRDEALELLARVAAEAPGQGAARVGRWASELAAQAGGGTAAAGAGPAAAGSGTVGALTPRELQVLELIAEGLTNPQIGQRLFISPKTASVHVSAILAKIGATNRAEAAAWYTSAVAASRS</sequence>
<dbReference type="GO" id="GO:0004016">
    <property type="term" value="F:adenylate cyclase activity"/>
    <property type="evidence" value="ECO:0007669"/>
    <property type="project" value="TreeGrafter"/>
</dbReference>
<comment type="caution">
    <text evidence="4">The sequence shown here is derived from an EMBL/GenBank/DDBJ whole genome shotgun (WGS) entry which is preliminary data.</text>
</comment>
<reference evidence="4 5" key="1">
    <citation type="submission" date="2019-06" db="EMBL/GenBank/DDBJ databases">
        <title>Sequencing the genomes of 1000 actinobacteria strains.</title>
        <authorList>
            <person name="Klenk H.-P."/>
        </authorList>
    </citation>
    <scope>NUCLEOTIDE SEQUENCE [LARGE SCALE GENOMIC DNA]</scope>
    <source>
        <strain evidence="4 5">DSM 105492</strain>
    </source>
</reference>
<feature type="domain" description="HTH luxR-type" evidence="3">
    <location>
        <begin position="906"/>
        <end position="971"/>
    </location>
</feature>
<protein>
    <submittedName>
        <fullName evidence="4">Regulatory LuxR family protein</fullName>
    </submittedName>
</protein>
<proteinExistence type="predicted"/>
<evidence type="ECO:0000256" key="2">
    <source>
        <dbReference type="ARBA" id="ARBA00022840"/>
    </source>
</evidence>
<evidence type="ECO:0000256" key="1">
    <source>
        <dbReference type="ARBA" id="ARBA00022741"/>
    </source>
</evidence>